<dbReference type="PANTHER" id="PTHR42264">
    <property type="entry name" value="EPHRIN_REC_LIKE DOMAIN-CONTAINING PROTEIN"/>
    <property type="match status" value="1"/>
</dbReference>
<dbReference type="VEuPathDB" id="CryptoDB:cand_010210"/>
<dbReference type="Proteomes" id="UP000186804">
    <property type="component" value="Unassembled WGS sequence"/>
</dbReference>
<organism evidence="2 3">
    <name type="scientific">Cryptosporidium andersoni</name>
    <dbReference type="NCBI Taxonomy" id="117008"/>
    <lineage>
        <taxon>Eukaryota</taxon>
        <taxon>Sar</taxon>
        <taxon>Alveolata</taxon>
        <taxon>Apicomplexa</taxon>
        <taxon>Conoidasida</taxon>
        <taxon>Coccidia</taxon>
        <taxon>Eucoccidiorida</taxon>
        <taxon>Eimeriorina</taxon>
        <taxon>Cryptosporidiidae</taxon>
        <taxon>Cryptosporidium</taxon>
    </lineage>
</organism>
<accession>A0A1J4MFS5</accession>
<evidence type="ECO:0000313" key="3">
    <source>
        <dbReference type="Proteomes" id="UP000186804"/>
    </source>
</evidence>
<dbReference type="OrthoDB" id="344064at2759"/>
<comment type="caution">
    <text evidence="2">The sequence shown here is derived from an EMBL/GenBank/DDBJ whole genome shotgun (WGS) entry which is preliminary data.</text>
</comment>
<sequence length="2078" mass="245218">MYKEYNNDKDYINNNDCCSLDSSSITDNSNISDSEKYKDLYNENLDIEGILNNLSHLSSGISSNSSSDSDSNYLLTSEINKVESTSENLHHEDEITDKNEFENNDSEKLNIQENIDIYDYYKNCFRYIEDTSINEHYNIYNIIDTDIYKKSILNECLWIDPYLHEESEDIPIIVDKNKNNEITNLNDITRDLNIPQPINSNRDIFKEEIYNINWREEIPNLGFPTSLKQHSTGLMFIGTSRCNCIIFLQKFSYNLIVLHPPNLLTAKVSSLSLKYNNNEDLYICIACSDGSVIFWYCNIILIMDIIENLSKNNSSIEFINDKIYNKHKYNILDIIPGMIDIKYNKHFSFLCILPKHHKSNIITHEFLTNEDKSELKLTIISCDIDGNIYLTSIIQNDMNNFNEIESNNIETYPWKIFKKIFLYKSNIGLIHSIKGLPPAPLLRINKKLKDLDNKNSDLTNSGGTLTRRLVQEIDMNQLYLINGYRSCIIISLYPKPDLCKAINPLEDLNSLGILVEEDKFGPINGNWLRPITLTSTKYKYNHLSLVISVGYYICLYNLSIDGIENNTINNKLTIKATLSCTWKLNGIINSFKVIADCILFILISSKGIFCYQIMESQFNYSSKLINNKLIYIKSQEKRYSIIKPEKFVQNKLLICIYSYYNKRVFYAVTQSIYMNDQEIISLYDESFCKFLDKNKITNFSLLLNDNIVCFKMLFQSWIPRLEYEYFECIKLFNNEKSEELNNISNKTNINIEINKERSYCDVNIIYSWTRLCSTFVGLYEDRLVPLLTWNTFQKHMIHIILKNILNSFIEQIMNISIKEPNLSNYYINEAMKLIFDICIRLNLWQYLLSDIIPVIESYNDKNDKINKIGKNFSNNELSLYSKYMLYLELNILTGSIGINKITDYILSLLLSWYKKRIDILEEKIASNISLNIEKLMFNKKYILQNIEYIMIRSLLYNKNTQILDNMNNEVKCTDDILKIQNEKDTDVNYNINNGSKSNDNINIIENKKCLSMSNIIKEDFITHSWSEFIPLTQKYGLWSSYNILFLCNNNNPNELFKQLISIASQWFRTIENNTFNVNIIDFQYKMEYTILIQEIFFYIYCIILQKPYPINKCKLNNFDKCDLCKLQLFSFTYQDSEDLIINTLQSQYTISLHGNELSIPCNPTYFDIIFILSSRLTVNIMIELLNYMKLNNQKYLFTLDLLDRYITYFAIRLLNNLHYPKDSILLDKSISCFEVSIEIMKYIISRSNNHIQYNQYYFLAYYILWIMKYNSRENQDMYSIKDLFNCILSLIDKLNCELPTSKLSPLSNISPSSLLLQRDNSLTHILSIKPNRESAPNVNTSKDFTSNINLSIQYLNNQIEYSFIQYISYFKNDDNTLNILRCILDCFEIKELDYPLNDLQISKQICSKLKEKSLFNLCLYIALQVSDLENILNIYSMRLLDNFKAPNIGACNACIIGIYSTLSDDFFKFSHLVETIENGIKKKIFTYEDSFYLVINYANLLYEADSESTIQLIVYILRKCLLQNYVNEIEDIVKKYNSSLKSLDNIYEKILTNLLLGELCESKFEHSYLTDNIEQNIYKDNSISWIYFINFIIPEYLIIIFESYENNNSTFKEVEILKLLNHWYECAIKFDQLQNFPFQNCYSIFKKYKNIYGLVFCYHISLTTPTLCICDELTISNIIENKLKSDIKILNSRISNDLNDVYFNISYNYDKGILIINFEDNNSNLKIWESITELLFFIYLYCYNHYSIYEDKYRNQVKNMWSRFYLGILKILFININNIIKINGNTYFIEILYSLLNLNNSAKLGISINNKLPVKYNKDIKGHKIFPFIIYHFVFIIFGHSNYMELYKDYFIKFQNYCNFIFPKKNIKKLFVSNPTNHYVKFIRPILLLLISNMDNTECIFWKSLVFQMANSELFINQCYTDLSSLFHKDLLHIFGLFMDKMKCAEILDISYKNYTKCSYCLQSILIKSQINSNDIDYKISYNGKNTYQSINILSPGINNVDVRDILSPNFTNYYQPDYEYNEDEQIYIFFCGDIFHKHCYNTYYTEKHRNSFKNRNSRRNSNNLKDKCSHEFYLPLV</sequence>
<keyword evidence="1" id="KW-1133">Transmembrane helix</keyword>
<keyword evidence="1" id="KW-0472">Membrane</keyword>
<dbReference type="RefSeq" id="XP_067067093.1">
    <property type="nucleotide sequence ID" value="XM_067211260.1"/>
</dbReference>
<gene>
    <name evidence="2" type="ORF">cand_010210</name>
</gene>
<evidence type="ECO:0000313" key="2">
    <source>
        <dbReference type="EMBL" id="OII72855.1"/>
    </source>
</evidence>
<reference evidence="2 3" key="1">
    <citation type="submission" date="2016-10" db="EMBL/GenBank/DDBJ databases">
        <title>Reductive evolution of mitochondrial metabolism and differential evolution of invasion-related proteins in Cryptosporidium.</title>
        <authorList>
            <person name="Liu S."/>
            <person name="Roellig D.M."/>
            <person name="Guo Y."/>
            <person name="Li N."/>
            <person name="Frace M.A."/>
            <person name="Tang K."/>
            <person name="Zhang L."/>
            <person name="Feng Y."/>
            <person name="Xiao L."/>
        </authorList>
    </citation>
    <scope>NUCLEOTIDE SEQUENCE [LARGE SCALE GENOMIC DNA]</scope>
    <source>
        <strain evidence="2">30847</strain>
    </source>
</reference>
<feature type="transmembrane region" description="Helical" evidence="1">
    <location>
        <begin position="1825"/>
        <end position="1843"/>
    </location>
</feature>
<proteinExistence type="predicted"/>
<name>A0A1J4MFS5_9CRYT</name>
<keyword evidence="1" id="KW-0812">Transmembrane</keyword>
<keyword evidence="3" id="KW-1185">Reference proteome</keyword>
<protein>
    <submittedName>
        <fullName evidence="2">Uncharacterized protein</fullName>
    </submittedName>
</protein>
<dbReference type="GeneID" id="92365206"/>
<evidence type="ECO:0000256" key="1">
    <source>
        <dbReference type="SAM" id="Phobius"/>
    </source>
</evidence>
<dbReference type="EMBL" id="LRBS01000109">
    <property type="protein sequence ID" value="OII72855.1"/>
    <property type="molecule type" value="Genomic_DNA"/>
</dbReference>
<feature type="transmembrane region" description="Helical" evidence="1">
    <location>
        <begin position="1725"/>
        <end position="1743"/>
    </location>
</feature>